<organism evidence="2 3">
    <name type="scientific">Crotalaria pallida</name>
    <name type="common">Smooth rattlebox</name>
    <name type="synonym">Crotalaria striata</name>
    <dbReference type="NCBI Taxonomy" id="3830"/>
    <lineage>
        <taxon>Eukaryota</taxon>
        <taxon>Viridiplantae</taxon>
        <taxon>Streptophyta</taxon>
        <taxon>Embryophyta</taxon>
        <taxon>Tracheophyta</taxon>
        <taxon>Spermatophyta</taxon>
        <taxon>Magnoliopsida</taxon>
        <taxon>eudicotyledons</taxon>
        <taxon>Gunneridae</taxon>
        <taxon>Pentapetalae</taxon>
        <taxon>rosids</taxon>
        <taxon>fabids</taxon>
        <taxon>Fabales</taxon>
        <taxon>Fabaceae</taxon>
        <taxon>Papilionoideae</taxon>
        <taxon>50 kb inversion clade</taxon>
        <taxon>genistoids sensu lato</taxon>
        <taxon>core genistoids</taxon>
        <taxon>Crotalarieae</taxon>
        <taxon>Crotalaria</taxon>
    </lineage>
</organism>
<comment type="caution">
    <text evidence="2">The sequence shown here is derived from an EMBL/GenBank/DDBJ whole genome shotgun (WGS) entry which is preliminary data.</text>
</comment>
<protein>
    <submittedName>
        <fullName evidence="2">Uncharacterized protein</fullName>
    </submittedName>
</protein>
<evidence type="ECO:0000313" key="2">
    <source>
        <dbReference type="EMBL" id="KAK7244389.1"/>
    </source>
</evidence>
<keyword evidence="3" id="KW-1185">Reference proteome</keyword>
<sequence>MVIVSLNLGLETWSRFLLPCLEEALQIEPSIRVLMDCLCFCHDYKRTHFVAWKMKEFGDDKSWTKFMKVSYQDFHIDSLDYYLPLLPLYMSDEILITAITTNRELQVIIYNQSDSSVKRIELLKDVTWLYYTKGYVESLVSPCCKSLCHSSCVICVDAGFFNLGISFLTVYSSMFSVGLLNFSRPILVILESLLLLLVFVLSGNILTFCTISLSCLTMFFLNYRFATPASSTSCTVDDK</sequence>
<keyword evidence="1" id="KW-1133">Transmembrane helix</keyword>
<feature type="transmembrane region" description="Helical" evidence="1">
    <location>
        <begin position="194"/>
        <end position="221"/>
    </location>
</feature>
<evidence type="ECO:0000256" key="1">
    <source>
        <dbReference type="SAM" id="Phobius"/>
    </source>
</evidence>
<dbReference type="Proteomes" id="UP001372338">
    <property type="component" value="Unassembled WGS sequence"/>
</dbReference>
<name>A0AAN9E1A1_CROPI</name>
<proteinExistence type="predicted"/>
<keyword evidence="1" id="KW-0812">Transmembrane</keyword>
<dbReference type="AlphaFoldDB" id="A0AAN9E1A1"/>
<evidence type="ECO:0000313" key="3">
    <source>
        <dbReference type="Proteomes" id="UP001372338"/>
    </source>
</evidence>
<accession>A0AAN9E1A1</accession>
<keyword evidence="1" id="KW-0472">Membrane</keyword>
<dbReference type="EMBL" id="JAYWIO010000008">
    <property type="protein sequence ID" value="KAK7244389.1"/>
    <property type="molecule type" value="Genomic_DNA"/>
</dbReference>
<reference evidence="2 3" key="1">
    <citation type="submission" date="2024-01" db="EMBL/GenBank/DDBJ databases">
        <title>The genomes of 5 underutilized Papilionoideae crops provide insights into root nodulation and disease resistanc.</title>
        <authorList>
            <person name="Yuan L."/>
        </authorList>
    </citation>
    <scope>NUCLEOTIDE SEQUENCE [LARGE SCALE GENOMIC DNA]</scope>
    <source>
        <strain evidence="2">ZHUSHIDOU_FW_LH</strain>
        <tissue evidence="2">Leaf</tissue>
    </source>
</reference>
<feature type="transmembrane region" description="Helical" evidence="1">
    <location>
        <begin position="160"/>
        <end position="182"/>
    </location>
</feature>
<gene>
    <name evidence="2" type="ORF">RIF29_39210</name>
</gene>